<protein>
    <submittedName>
        <fullName evidence="1">Uncharacterized protein</fullName>
    </submittedName>
</protein>
<organism evidence="1 2">
    <name type="scientific">Rubroshorea leprosula</name>
    <dbReference type="NCBI Taxonomy" id="152421"/>
    <lineage>
        <taxon>Eukaryota</taxon>
        <taxon>Viridiplantae</taxon>
        <taxon>Streptophyta</taxon>
        <taxon>Embryophyta</taxon>
        <taxon>Tracheophyta</taxon>
        <taxon>Spermatophyta</taxon>
        <taxon>Magnoliopsida</taxon>
        <taxon>eudicotyledons</taxon>
        <taxon>Gunneridae</taxon>
        <taxon>Pentapetalae</taxon>
        <taxon>rosids</taxon>
        <taxon>malvids</taxon>
        <taxon>Malvales</taxon>
        <taxon>Dipterocarpaceae</taxon>
        <taxon>Rubroshorea</taxon>
    </lineage>
</organism>
<comment type="caution">
    <text evidence="1">The sequence shown here is derived from an EMBL/GenBank/DDBJ whole genome shotgun (WGS) entry which is preliminary data.</text>
</comment>
<evidence type="ECO:0000313" key="1">
    <source>
        <dbReference type="EMBL" id="GKU88530.1"/>
    </source>
</evidence>
<reference evidence="1 2" key="1">
    <citation type="journal article" date="2021" name="Commun. Biol.">
        <title>The genome of Shorea leprosula (Dipterocarpaceae) highlights the ecological relevance of drought in aseasonal tropical rainforests.</title>
        <authorList>
            <person name="Ng K.K.S."/>
            <person name="Kobayashi M.J."/>
            <person name="Fawcett J.A."/>
            <person name="Hatakeyama M."/>
            <person name="Paape T."/>
            <person name="Ng C.H."/>
            <person name="Ang C.C."/>
            <person name="Tnah L.H."/>
            <person name="Lee C.T."/>
            <person name="Nishiyama T."/>
            <person name="Sese J."/>
            <person name="O'Brien M.J."/>
            <person name="Copetti D."/>
            <person name="Mohd Noor M.I."/>
            <person name="Ong R.C."/>
            <person name="Putra M."/>
            <person name="Sireger I.Z."/>
            <person name="Indrioko S."/>
            <person name="Kosugi Y."/>
            <person name="Izuno A."/>
            <person name="Isagi Y."/>
            <person name="Lee S.L."/>
            <person name="Shimizu K.K."/>
        </authorList>
    </citation>
    <scope>NUCLEOTIDE SEQUENCE [LARGE SCALE GENOMIC DNA]</scope>
    <source>
        <strain evidence="1">214</strain>
    </source>
</reference>
<sequence length="72" mass="8181">MQETLFTPQHKRSNYLVGNATNTAKKEKATNTQMLVHKSFHKKRNMVIKASSPFLLPAKPPKTYSSMLAYKA</sequence>
<name>A0AAV5HP37_9ROSI</name>
<dbReference type="EMBL" id="BPVZ01000002">
    <property type="protein sequence ID" value="GKU88530.1"/>
    <property type="molecule type" value="Genomic_DNA"/>
</dbReference>
<proteinExistence type="predicted"/>
<evidence type="ECO:0000313" key="2">
    <source>
        <dbReference type="Proteomes" id="UP001054252"/>
    </source>
</evidence>
<gene>
    <name evidence="1" type="ORF">SLEP1_g2783</name>
</gene>
<accession>A0AAV5HP37</accession>
<keyword evidence="2" id="KW-1185">Reference proteome</keyword>
<dbReference type="Proteomes" id="UP001054252">
    <property type="component" value="Unassembled WGS sequence"/>
</dbReference>
<dbReference type="AlphaFoldDB" id="A0AAV5HP37"/>